<sequence length="375" mass="43125">MKVELTALERTGTWKLVDIPPNVKPIGCLDYFETYSPVAKVTTVRLIITLAPVHHWFLHQLDVNNAFLHGDLQEDVYMLVPPGVSTHKPNQVSGNSLAEFQHIKSILHDLFQIKDLGTKPVSTPSDPYIKLHYDNRTPYDVIPSYRRLIGRLLYLNTTRPDITYVTQQLSQMCGYMLYFRPMFFLGKSLISWRTKKQLTVSRSSYEAEYRALAAATCELQWILYLLKDLQVQCIKIQVIYCDNQSALHIAANLVFHERTKHLEIDCHLVREKLQAGVLKLLRVTSQNQVVDFFTKALLPQPFHILMSKLDLINIYHPSSCGGILQSSAEDHGQIDNLDNKSHLLPICYKLMHSSYSTPSFVYKYLILDITITFDQ</sequence>
<dbReference type="Proteomes" id="UP000265520">
    <property type="component" value="Unassembled WGS sequence"/>
</dbReference>
<dbReference type="CDD" id="cd09272">
    <property type="entry name" value="RNase_HI_RT_Ty1"/>
    <property type="match status" value="1"/>
</dbReference>
<evidence type="ECO:0000313" key="3">
    <source>
        <dbReference type="Proteomes" id="UP000265520"/>
    </source>
</evidence>
<comment type="caution">
    <text evidence="2">The sequence shown here is derived from an EMBL/GenBank/DDBJ whole genome shotgun (WGS) entry which is preliminary data.</text>
</comment>
<organism evidence="2 3">
    <name type="scientific">Trifolium medium</name>
    <dbReference type="NCBI Taxonomy" id="97028"/>
    <lineage>
        <taxon>Eukaryota</taxon>
        <taxon>Viridiplantae</taxon>
        <taxon>Streptophyta</taxon>
        <taxon>Embryophyta</taxon>
        <taxon>Tracheophyta</taxon>
        <taxon>Spermatophyta</taxon>
        <taxon>Magnoliopsida</taxon>
        <taxon>eudicotyledons</taxon>
        <taxon>Gunneridae</taxon>
        <taxon>Pentapetalae</taxon>
        <taxon>rosids</taxon>
        <taxon>fabids</taxon>
        <taxon>Fabales</taxon>
        <taxon>Fabaceae</taxon>
        <taxon>Papilionoideae</taxon>
        <taxon>50 kb inversion clade</taxon>
        <taxon>NPAAA clade</taxon>
        <taxon>Hologalegina</taxon>
        <taxon>IRL clade</taxon>
        <taxon>Trifolieae</taxon>
        <taxon>Trifolium</taxon>
    </lineage>
</organism>
<dbReference type="Pfam" id="PF07727">
    <property type="entry name" value="RVT_2"/>
    <property type="match status" value="1"/>
</dbReference>
<evidence type="ECO:0000313" key="2">
    <source>
        <dbReference type="EMBL" id="MCH81656.1"/>
    </source>
</evidence>
<evidence type="ECO:0000259" key="1">
    <source>
        <dbReference type="Pfam" id="PF07727"/>
    </source>
</evidence>
<keyword evidence="3" id="KW-1185">Reference proteome</keyword>
<proteinExistence type="predicted"/>
<reference evidence="2 3" key="1">
    <citation type="journal article" date="2018" name="Front. Plant Sci.">
        <title>Red Clover (Trifolium pratense) and Zigzag Clover (T. medium) - A Picture of Genomic Similarities and Differences.</title>
        <authorList>
            <person name="Dluhosova J."/>
            <person name="Istvanek J."/>
            <person name="Nedelnik J."/>
            <person name="Repkova J."/>
        </authorList>
    </citation>
    <scope>NUCLEOTIDE SEQUENCE [LARGE SCALE GENOMIC DNA]</scope>
    <source>
        <strain evidence="3">cv. 10/8</strain>
        <tissue evidence="2">Leaf</tissue>
    </source>
</reference>
<dbReference type="SUPFAM" id="SSF56672">
    <property type="entry name" value="DNA/RNA polymerases"/>
    <property type="match status" value="1"/>
</dbReference>
<dbReference type="PANTHER" id="PTHR11439">
    <property type="entry name" value="GAG-POL-RELATED RETROTRANSPOSON"/>
    <property type="match status" value="1"/>
</dbReference>
<dbReference type="InterPro" id="IPR043502">
    <property type="entry name" value="DNA/RNA_pol_sf"/>
</dbReference>
<dbReference type="EMBL" id="LXQA010002596">
    <property type="protein sequence ID" value="MCH81656.1"/>
    <property type="molecule type" value="Genomic_DNA"/>
</dbReference>
<dbReference type="PANTHER" id="PTHR11439:SF470">
    <property type="entry name" value="CYSTEINE-RICH RLK (RECEPTOR-LIKE PROTEIN KINASE) 8"/>
    <property type="match status" value="1"/>
</dbReference>
<dbReference type="AlphaFoldDB" id="A0A392M312"/>
<feature type="domain" description="Reverse transcriptase Ty1/copia-type" evidence="1">
    <location>
        <begin position="29"/>
        <end position="90"/>
    </location>
</feature>
<name>A0A392M312_9FABA</name>
<gene>
    <name evidence="2" type="ORF">A2U01_0002447</name>
</gene>
<accession>A0A392M312</accession>
<dbReference type="InterPro" id="IPR013103">
    <property type="entry name" value="RVT_2"/>
</dbReference>
<protein>
    <recommendedName>
        <fullName evidence="1">Reverse transcriptase Ty1/copia-type domain-containing protein</fullName>
    </recommendedName>
</protein>